<dbReference type="RefSeq" id="WP_138656020.1">
    <property type="nucleotide sequence ID" value="NZ_VATY01000001.1"/>
</dbReference>
<organism evidence="1 2">
    <name type="scientific">Maribacter algarum</name>
    <name type="common">ex Zhang et al. 2020</name>
    <dbReference type="NCBI Taxonomy" id="2578118"/>
    <lineage>
        <taxon>Bacteria</taxon>
        <taxon>Pseudomonadati</taxon>
        <taxon>Bacteroidota</taxon>
        <taxon>Flavobacteriia</taxon>
        <taxon>Flavobacteriales</taxon>
        <taxon>Flavobacteriaceae</taxon>
        <taxon>Maribacter</taxon>
    </lineage>
</organism>
<keyword evidence="2" id="KW-1185">Reference proteome</keyword>
<protein>
    <submittedName>
        <fullName evidence="1">DUF3857 domain-containing protein</fullName>
    </submittedName>
</protein>
<dbReference type="Gene3D" id="2.60.120.1130">
    <property type="match status" value="1"/>
</dbReference>
<accession>A0A5S3PV62</accession>
<evidence type="ECO:0000313" key="2">
    <source>
        <dbReference type="Proteomes" id="UP000310314"/>
    </source>
</evidence>
<dbReference type="AlphaFoldDB" id="A0A5S3PV62"/>
<proteinExistence type="predicted"/>
<dbReference type="OrthoDB" id="1153981at2"/>
<dbReference type="EMBL" id="VATY01000001">
    <property type="protein sequence ID" value="TMM58082.1"/>
    <property type="molecule type" value="Genomic_DNA"/>
</dbReference>
<dbReference type="Proteomes" id="UP000310314">
    <property type="component" value="Unassembled WGS sequence"/>
</dbReference>
<gene>
    <name evidence="1" type="ORF">FEE95_01255</name>
</gene>
<sequence>MIKKGILLIVAFAFSSVFIFAQSKKELEIKESIWGESDSQKGNIEIPEKWQNESAVILYKEYFYDYHKFAKNVTYQHFYRKRIKLLDKAAIEDYSEFTFTKKFAIKRGWAKKGKNYVGIKIIKPDGTEKELEIDKEAVKTDDAYKIAISGLEKGDILDYYIYSVEPFRQSNGYTFEPVTKIISDEYPIKKIALNLYTENDFYLKFNSYNGAPKLQEIETDKGNEKKYFLEAEDIDKNEFPFWYYPLQELPHYKFQITFARKGYHKNDIFEFISPEQGVVKTINTKEDVLDLYKVKWRYGIVRTIKELENSLKEKDLTTEEKVREAYYYFRHYYLTQFVERSVYASAKIIPDMVYGSTAYDDYKFSMDNTNMMGIFLYRAKIPYSIIAATPRSYGTMDNMLFKSDLTSFLAVPVDGKTLYLPPLGLHSNIGEIHYGFENSDAYNLLVNIEKHKIQDIEPHKVTPSASEDNGTVEISTFSFNEDMDAIAVSKTTKHLGHSKTSTQDDLLMYYDFISEDYKKFGNETYVDKQVRKEKDKNRITSEAAALVKKIKENQAEYIKKQTEDQYDFSVEDHEFTISNTGRYGNKQPLILEEKFKITEHLIKKAGTNYLLEIGKLIGGQISLDEDDKMRTNNIYMSYPRSFKNTLEFNIPAGYSVEGLDKLNTKIENETGGFVSTAEVVGGILKINTNKYYRNYYEPNANWNKMVDFLEASYQFTQEKIMLKKVTTTAK</sequence>
<evidence type="ECO:0000313" key="1">
    <source>
        <dbReference type="EMBL" id="TMM58082.1"/>
    </source>
</evidence>
<reference evidence="1 2" key="1">
    <citation type="submission" date="2019-05" db="EMBL/GenBank/DDBJ databases">
        <authorList>
            <person name="Zhang J.-Y."/>
            <person name="Feg X."/>
            <person name="Du Z.-J."/>
        </authorList>
    </citation>
    <scope>NUCLEOTIDE SEQUENCE [LARGE SCALE GENOMIC DNA]</scope>
    <source>
        <strain evidence="1 2">RZ26</strain>
    </source>
</reference>
<name>A0A5S3PV62_9FLAO</name>
<comment type="caution">
    <text evidence="1">The sequence shown here is derived from an EMBL/GenBank/DDBJ whole genome shotgun (WGS) entry which is preliminary data.</text>
</comment>